<keyword evidence="11" id="KW-0961">Cell wall biogenesis/degradation</keyword>
<keyword evidence="10" id="KW-0511">Multifunctional enzyme</keyword>
<keyword evidence="6" id="KW-0808">Transferase</keyword>
<evidence type="ECO:0000256" key="10">
    <source>
        <dbReference type="ARBA" id="ARBA00023268"/>
    </source>
</evidence>
<dbReference type="Proteomes" id="UP000004594">
    <property type="component" value="Unassembled WGS sequence"/>
</dbReference>
<evidence type="ECO:0000256" key="2">
    <source>
        <dbReference type="ARBA" id="ARBA00007739"/>
    </source>
</evidence>
<keyword evidence="5" id="KW-0328">Glycosyltransferase</keyword>
<dbReference type="EMBL" id="AENT01000024">
    <property type="protein sequence ID" value="EFR42632.1"/>
    <property type="molecule type" value="Genomic_DNA"/>
</dbReference>
<comment type="catalytic activity">
    <reaction evidence="12">
        <text>Preferential cleavage: (Ac)2-L-Lys-D-Ala-|-D-Ala. Also transpeptidation of peptidyl-alanyl moieties that are N-acyl substituents of D-alanine.</text>
        <dbReference type="EC" id="3.4.16.4"/>
    </reaction>
</comment>
<evidence type="ECO:0000313" key="15">
    <source>
        <dbReference type="EMBL" id="EFR42632.1"/>
    </source>
</evidence>
<accession>E4L996</accession>
<evidence type="ECO:0000256" key="11">
    <source>
        <dbReference type="ARBA" id="ARBA00023316"/>
    </source>
</evidence>
<dbReference type="InterPro" id="IPR036950">
    <property type="entry name" value="PBP_transglycosylase"/>
</dbReference>
<dbReference type="GO" id="GO:0009252">
    <property type="term" value="P:peptidoglycan biosynthetic process"/>
    <property type="evidence" value="ECO:0007669"/>
    <property type="project" value="UniProtKB-KW"/>
</dbReference>
<name>E4L996_9FIRM</name>
<dbReference type="FunFam" id="1.10.3810.10:FF:000001">
    <property type="entry name" value="Penicillin-binding protein 1A"/>
    <property type="match status" value="1"/>
</dbReference>
<evidence type="ECO:0000313" key="16">
    <source>
        <dbReference type="Proteomes" id="UP000004594"/>
    </source>
</evidence>
<evidence type="ECO:0000256" key="7">
    <source>
        <dbReference type="ARBA" id="ARBA00022801"/>
    </source>
</evidence>
<feature type="domain" description="Glycosyl transferase family 51" evidence="14">
    <location>
        <begin position="104"/>
        <end position="271"/>
    </location>
</feature>
<dbReference type="InterPro" id="IPR050396">
    <property type="entry name" value="Glycosyltr_51/Transpeptidase"/>
</dbReference>
<dbReference type="Gene3D" id="1.10.3810.10">
    <property type="entry name" value="Biosynthetic peptidoglycan transglycosylase-like"/>
    <property type="match status" value="1"/>
</dbReference>
<comment type="caution">
    <text evidence="15">The sequence shown here is derived from an EMBL/GenBank/DDBJ whole genome shotgun (WGS) entry which is preliminary data.</text>
</comment>
<sequence length="294" mass="33273">MKKLLILITIIIAVYIGYEMGNGILDTQTVQTQSQTQTQTRKPESTDTISQIKNIFDNIKTKLEGNENTNENKKETAKAGKNESQTFFEKLNNIRNIKPAIEKYKQNENFVPSNEIPDLLKKGVVATEDRRFYEHGAIDIIGLTRALITNYKANRTLEGGSTISQQTAKNIFLSHERTITRKIEELFLAMQLEKSYTKDEILTLYLNTIYFGHGTYGIKDAAQTYFGKKPSELNLAECAMLAGLPQAPTAYDPINNPDDGKRRMMTVLTLMTQEGYITTEDALKAEKEFHVKKG</sequence>
<keyword evidence="8" id="KW-0133">Cell shape</keyword>
<reference evidence="15 16" key="1">
    <citation type="submission" date="2010-11" db="EMBL/GenBank/DDBJ databases">
        <authorList>
            <person name="Durkin A.S."/>
            <person name="Madupu R."/>
            <person name="Torralba M."/>
            <person name="Gillis M."/>
            <person name="Methe B."/>
            <person name="Sutton G."/>
            <person name="Nelson K.E."/>
        </authorList>
    </citation>
    <scope>NUCLEOTIDE SEQUENCE [LARGE SCALE GENOMIC DNA]</scope>
    <source>
        <strain evidence="15 16">UPII 345-E</strain>
    </source>
</reference>
<comment type="similarity">
    <text evidence="1">In the C-terminal section; belongs to the transpeptidase family.</text>
</comment>
<protein>
    <submittedName>
        <fullName evidence="15">Transglycosylase</fullName>
    </submittedName>
</protein>
<evidence type="ECO:0000256" key="4">
    <source>
        <dbReference type="ARBA" id="ARBA00022670"/>
    </source>
</evidence>
<dbReference type="InterPro" id="IPR001264">
    <property type="entry name" value="Glyco_trans_51"/>
</dbReference>
<keyword evidence="9" id="KW-0573">Peptidoglycan synthesis</keyword>
<keyword evidence="7" id="KW-0378">Hydrolase</keyword>
<dbReference type="OrthoDB" id="9766909at2"/>
<evidence type="ECO:0000256" key="13">
    <source>
        <dbReference type="ARBA" id="ARBA00049902"/>
    </source>
</evidence>
<dbReference type="GO" id="GO:0008955">
    <property type="term" value="F:peptidoglycan glycosyltransferase activity"/>
    <property type="evidence" value="ECO:0007669"/>
    <property type="project" value="UniProtKB-EC"/>
</dbReference>
<evidence type="ECO:0000256" key="6">
    <source>
        <dbReference type="ARBA" id="ARBA00022679"/>
    </source>
</evidence>
<dbReference type="RefSeq" id="WP_007554927.1">
    <property type="nucleotide sequence ID" value="NZ_AENT01000024.1"/>
</dbReference>
<dbReference type="InterPro" id="IPR023346">
    <property type="entry name" value="Lysozyme-like_dom_sf"/>
</dbReference>
<keyword evidence="4" id="KW-0645">Protease</keyword>
<evidence type="ECO:0000259" key="14">
    <source>
        <dbReference type="Pfam" id="PF00912"/>
    </source>
</evidence>
<proteinExistence type="inferred from homology"/>
<evidence type="ECO:0000256" key="12">
    <source>
        <dbReference type="ARBA" id="ARBA00034000"/>
    </source>
</evidence>
<dbReference type="AlphaFoldDB" id="E4L996"/>
<evidence type="ECO:0000256" key="5">
    <source>
        <dbReference type="ARBA" id="ARBA00022676"/>
    </source>
</evidence>
<comment type="similarity">
    <text evidence="2">In the N-terminal section; belongs to the glycosyltransferase 51 family.</text>
</comment>
<dbReference type="PANTHER" id="PTHR32282">
    <property type="entry name" value="BINDING PROTEIN TRANSPEPTIDASE, PUTATIVE-RELATED"/>
    <property type="match status" value="1"/>
</dbReference>
<gene>
    <name evidence="15" type="ORF">HMPREF9220_0319</name>
</gene>
<organism evidence="15 16">
    <name type="scientific">Dialister micraerophilus UPII 345-E</name>
    <dbReference type="NCBI Taxonomy" id="910314"/>
    <lineage>
        <taxon>Bacteria</taxon>
        <taxon>Bacillati</taxon>
        <taxon>Bacillota</taxon>
        <taxon>Negativicutes</taxon>
        <taxon>Veillonellales</taxon>
        <taxon>Veillonellaceae</taxon>
        <taxon>Dialister</taxon>
    </lineage>
</organism>
<dbReference type="SUPFAM" id="SSF53955">
    <property type="entry name" value="Lysozyme-like"/>
    <property type="match status" value="1"/>
</dbReference>
<evidence type="ECO:0000256" key="9">
    <source>
        <dbReference type="ARBA" id="ARBA00022984"/>
    </source>
</evidence>
<evidence type="ECO:0000256" key="1">
    <source>
        <dbReference type="ARBA" id="ARBA00007090"/>
    </source>
</evidence>
<evidence type="ECO:0000256" key="3">
    <source>
        <dbReference type="ARBA" id="ARBA00022645"/>
    </source>
</evidence>
<keyword evidence="3" id="KW-0121">Carboxypeptidase</keyword>
<dbReference type="GO" id="GO:0008360">
    <property type="term" value="P:regulation of cell shape"/>
    <property type="evidence" value="ECO:0007669"/>
    <property type="project" value="UniProtKB-KW"/>
</dbReference>
<dbReference type="GO" id="GO:0071555">
    <property type="term" value="P:cell wall organization"/>
    <property type="evidence" value="ECO:0007669"/>
    <property type="project" value="UniProtKB-KW"/>
</dbReference>
<dbReference type="GO" id="GO:0009002">
    <property type="term" value="F:serine-type D-Ala-D-Ala carboxypeptidase activity"/>
    <property type="evidence" value="ECO:0007669"/>
    <property type="project" value="UniProtKB-EC"/>
</dbReference>
<dbReference type="GO" id="GO:0006508">
    <property type="term" value="P:proteolysis"/>
    <property type="evidence" value="ECO:0007669"/>
    <property type="project" value="UniProtKB-KW"/>
</dbReference>
<dbReference type="Pfam" id="PF00912">
    <property type="entry name" value="Transgly"/>
    <property type="match status" value="1"/>
</dbReference>
<comment type="catalytic activity">
    <reaction evidence="13">
        <text>[GlcNAc-(1-&gt;4)-Mur2Ac(oyl-L-Ala-gamma-D-Glu-L-Lys-D-Ala-D-Ala)](n)-di-trans,octa-cis-undecaprenyl diphosphate + beta-D-GlcNAc-(1-&gt;4)-Mur2Ac(oyl-L-Ala-gamma-D-Glu-L-Lys-D-Ala-D-Ala)-di-trans,octa-cis-undecaprenyl diphosphate = [GlcNAc-(1-&gt;4)-Mur2Ac(oyl-L-Ala-gamma-D-Glu-L-Lys-D-Ala-D-Ala)](n+1)-di-trans,octa-cis-undecaprenyl diphosphate + di-trans,octa-cis-undecaprenyl diphosphate + H(+)</text>
        <dbReference type="Rhea" id="RHEA:23708"/>
        <dbReference type="Rhea" id="RHEA-COMP:9602"/>
        <dbReference type="Rhea" id="RHEA-COMP:9603"/>
        <dbReference type="ChEBI" id="CHEBI:15378"/>
        <dbReference type="ChEBI" id="CHEBI:58405"/>
        <dbReference type="ChEBI" id="CHEBI:60033"/>
        <dbReference type="ChEBI" id="CHEBI:78435"/>
        <dbReference type="EC" id="2.4.99.28"/>
    </reaction>
</comment>
<dbReference type="eggNOG" id="COG0744">
    <property type="taxonomic scope" value="Bacteria"/>
</dbReference>
<dbReference type="PANTHER" id="PTHR32282:SF33">
    <property type="entry name" value="PEPTIDOGLYCAN GLYCOSYLTRANSFERASE"/>
    <property type="match status" value="1"/>
</dbReference>
<evidence type="ECO:0000256" key="8">
    <source>
        <dbReference type="ARBA" id="ARBA00022960"/>
    </source>
</evidence>